<reference evidence="13" key="1">
    <citation type="submission" date="2018-07" db="EMBL/GenBank/DDBJ databases">
        <title>Genome Structure of the Opportunistic Pathogen Paracoccus yeei (Alphaproteobacteria) and Identification of Putative Virulence Factors.</title>
        <authorList>
            <person name="Lasek R."/>
            <person name="Szuplewska M."/>
            <person name="Mitura M."/>
            <person name="Decewicz P."/>
            <person name="Chmielowska C."/>
            <person name="Pawlot A."/>
            <person name="Sentkowska D."/>
            <person name="Czarnecki J."/>
            <person name="Bartosik D."/>
        </authorList>
    </citation>
    <scope>NUCLEOTIDE SEQUENCE [LARGE SCALE GENOMIC DNA]</scope>
    <source>
        <strain evidence="13">CCUG 32053</strain>
    </source>
</reference>
<evidence type="ECO:0000256" key="3">
    <source>
        <dbReference type="ARBA" id="ARBA00022741"/>
    </source>
</evidence>
<keyword evidence="7 9" id="KW-0234">DNA repair</keyword>
<evidence type="ECO:0000256" key="2">
    <source>
        <dbReference type="ARBA" id="ARBA00021982"/>
    </source>
</evidence>
<dbReference type="AlphaFoldDB" id="A0A386UNR0"/>
<dbReference type="NCBIfam" id="NF003810">
    <property type="entry name" value="PRK05399.1"/>
    <property type="match status" value="1"/>
</dbReference>
<dbReference type="Gene3D" id="3.30.420.110">
    <property type="entry name" value="MutS, connector domain"/>
    <property type="match status" value="1"/>
</dbReference>
<dbReference type="CDD" id="cd03284">
    <property type="entry name" value="ABC_MutS1"/>
    <property type="match status" value="1"/>
</dbReference>
<dbReference type="FunFam" id="3.40.50.300:FF:000870">
    <property type="entry name" value="MutS protein homolog 4"/>
    <property type="match status" value="1"/>
</dbReference>
<dbReference type="GO" id="GO:0005829">
    <property type="term" value="C:cytosol"/>
    <property type="evidence" value="ECO:0007669"/>
    <property type="project" value="TreeGrafter"/>
</dbReference>
<dbReference type="HAMAP" id="MF_00096">
    <property type="entry name" value="MutS"/>
    <property type="match status" value="1"/>
</dbReference>
<dbReference type="InterPro" id="IPR005748">
    <property type="entry name" value="DNA_mismatch_repair_MutS"/>
</dbReference>
<dbReference type="InterPro" id="IPR007860">
    <property type="entry name" value="DNA_mmatch_repair_MutS_con_dom"/>
</dbReference>
<dbReference type="Pfam" id="PF05192">
    <property type="entry name" value="MutS_III"/>
    <property type="match status" value="1"/>
</dbReference>
<evidence type="ECO:0000256" key="7">
    <source>
        <dbReference type="ARBA" id="ARBA00023204"/>
    </source>
</evidence>
<dbReference type="InterPro" id="IPR000432">
    <property type="entry name" value="DNA_mismatch_repair_MutS_C"/>
</dbReference>
<dbReference type="InterPro" id="IPR045076">
    <property type="entry name" value="MutS"/>
</dbReference>
<keyword evidence="5 9" id="KW-0067">ATP-binding</keyword>
<dbReference type="InterPro" id="IPR007696">
    <property type="entry name" value="DNA_mismatch_repair_MutS_core"/>
</dbReference>
<evidence type="ECO:0000256" key="10">
    <source>
        <dbReference type="RuleBase" id="RU003756"/>
    </source>
</evidence>
<dbReference type="Gene3D" id="6.10.140.430">
    <property type="match status" value="1"/>
</dbReference>
<keyword evidence="4 9" id="KW-0227">DNA damage</keyword>
<gene>
    <name evidence="9" type="primary">mutS</name>
    <name evidence="12" type="ORF">PY32053_02664</name>
</gene>
<dbReference type="PROSITE" id="PS00486">
    <property type="entry name" value="DNA_MISMATCH_REPAIR_2"/>
    <property type="match status" value="1"/>
</dbReference>
<dbReference type="InterPro" id="IPR007861">
    <property type="entry name" value="DNA_mismatch_repair_MutS_clamp"/>
</dbReference>
<dbReference type="InterPro" id="IPR016151">
    <property type="entry name" value="DNA_mismatch_repair_MutS_N"/>
</dbReference>
<proteinExistence type="inferred from homology"/>
<comment type="function">
    <text evidence="8 9">This protein is involved in the repair of mismatches in DNA. It is possible that it carries out the mismatch recognition step. This protein has a weak ATPase activity.</text>
</comment>
<dbReference type="SUPFAM" id="SSF48334">
    <property type="entry name" value="DNA repair protein MutS, domain III"/>
    <property type="match status" value="1"/>
</dbReference>
<dbReference type="SUPFAM" id="SSF53150">
    <property type="entry name" value="DNA repair protein MutS, domain II"/>
    <property type="match status" value="1"/>
</dbReference>
<evidence type="ECO:0000313" key="12">
    <source>
        <dbReference type="EMBL" id="AYF02257.1"/>
    </source>
</evidence>
<dbReference type="InterPro" id="IPR027417">
    <property type="entry name" value="P-loop_NTPase"/>
</dbReference>
<sequence>MNDQPTPMMAQYLAIREANPGALLFYRMGDFYEMFFEDAVAASAALDIALTRRGTHLGQPIPMCGVPVHAAESYLLTLIRKGFRVAIAEQMEDPAEARKRGAKSVVARDVVRLVTPGTLTEESLLEARRHNFLAAFATVRDDCALAWVDISTGEFRVMPCPEPRLAPELARHAPRELLVPQGARLTEIAAEAGAALTELPPGSFDSTAATRRLAALFGVETLEGFGSFSRAELAAMGAIADYLDLTQKGRMPLLRPPVREAAGGAMQIDAATRRNLELTQALSGGREGSLLAAIDRTVTAGGARLLERRISAPSRDLAVIHARQAAVAHLARDPRLTADLREALRRAPDMDRALSRLALDRGGPRDLAAIRAGLTQGAAIAALLGDDSVQVLAEAARDLTGHDALIDLLDDALVAEPPLLARDGGFVATGHDAVLDETRRLRDEGRGVIAAMQADYIAETGVTSLKIKHNNVLGYFIETTSTHAERMLAMPDRFIHRQTTANQIRFTTVALSELETRILNARDRAQEIEREIFGRLTRAVLDRAGPIGQAARALAEIDLTAGFADIAAGEGWVRPEVDDSRAFLVEGGRHPVVEHALKRKGEAFVANDCALTTGATPAIWLLTGPNMAGKSTFLRQNALIAILAQAGAFVPATRAHVGLVSQLFSRVGAADDLARGRSTFMVEMVETAAILNQADDHALVILDEIGRGTATWDGLSIAWAVMEHLHAKNRCRALFATHYHEMTGLSAKLPGVENATVAVREWEGEVIFLHEVRKGAADRSYGVQVARLAGLPASVVERARDILHQLESGAREGARPVALLDDLPLFRAAPPAPPPPARPQPASAVEERLRGLNPDEMTAREALDLVYELRGMLGSAG</sequence>
<keyword evidence="6 9" id="KW-0238">DNA-binding</keyword>
<evidence type="ECO:0000256" key="6">
    <source>
        <dbReference type="ARBA" id="ARBA00023125"/>
    </source>
</evidence>
<feature type="binding site" evidence="9">
    <location>
        <begin position="624"/>
        <end position="631"/>
    </location>
    <ligand>
        <name>ATP</name>
        <dbReference type="ChEBI" id="CHEBI:30616"/>
    </ligand>
</feature>
<evidence type="ECO:0000259" key="11">
    <source>
        <dbReference type="PROSITE" id="PS00486"/>
    </source>
</evidence>
<dbReference type="RefSeq" id="WP_120442660.1">
    <property type="nucleotide sequence ID" value="NZ_CP031078.1"/>
</dbReference>
<dbReference type="Pfam" id="PF05190">
    <property type="entry name" value="MutS_IV"/>
    <property type="match status" value="1"/>
</dbReference>
<accession>A0A386UNR0</accession>
<comment type="similarity">
    <text evidence="1 9 10">Belongs to the DNA mismatch repair MutS family.</text>
</comment>
<name>A0A386UNR0_9RHOB</name>
<dbReference type="FunFam" id="3.40.1170.10:FF:000001">
    <property type="entry name" value="DNA mismatch repair protein MutS"/>
    <property type="match status" value="1"/>
</dbReference>
<feature type="domain" description="DNA mismatch repair proteins mutS family" evidence="11">
    <location>
        <begin position="698"/>
        <end position="714"/>
    </location>
</feature>
<dbReference type="Gene3D" id="3.40.50.300">
    <property type="entry name" value="P-loop containing nucleotide triphosphate hydrolases"/>
    <property type="match status" value="1"/>
</dbReference>
<dbReference type="GO" id="GO:0005524">
    <property type="term" value="F:ATP binding"/>
    <property type="evidence" value="ECO:0007669"/>
    <property type="project" value="UniProtKB-UniRule"/>
</dbReference>
<dbReference type="InterPro" id="IPR036187">
    <property type="entry name" value="DNA_mismatch_repair_MutS_sf"/>
</dbReference>
<dbReference type="Gene3D" id="1.10.1420.10">
    <property type="match status" value="2"/>
</dbReference>
<evidence type="ECO:0000256" key="9">
    <source>
        <dbReference type="HAMAP-Rule" id="MF_00096"/>
    </source>
</evidence>
<dbReference type="InterPro" id="IPR007695">
    <property type="entry name" value="DNA_mismatch_repair_MutS-lik_N"/>
</dbReference>
<dbReference type="InterPro" id="IPR036678">
    <property type="entry name" value="MutS_con_dom_sf"/>
</dbReference>
<dbReference type="SUPFAM" id="SSF55271">
    <property type="entry name" value="DNA repair protein MutS, domain I"/>
    <property type="match status" value="1"/>
</dbReference>
<dbReference type="SUPFAM" id="SSF52540">
    <property type="entry name" value="P-loop containing nucleoside triphosphate hydrolases"/>
    <property type="match status" value="1"/>
</dbReference>
<dbReference type="GO" id="GO:0140664">
    <property type="term" value="F:ATP-dependent DNA damage sensor activity"/>
    <property type="evidence" value="ECO:0007669"/>
    <property type="project" value="InterPro"/>
</dbReference>
<evidence type="ECO:0000256" key="8">
    <source>
        <dbReference type="ARBA" id="ARBA00024647"/>
    </source>
</evidence>
<keyword evidence="3 9" id="KW-0547">Nucleotide-binding</keyword>
<dbReference type="GO" id="GO:0003684">
    <property type="term" value="F:damaged DNA binding"/>
    <property type="evidence" value="ECO:0007669"/>
    <property type="project" value="UniProtKB-UniRule"/>
</dbReference>
<dbReference type="NCBIfam" id="TIGR01070">
    <property type="entry name" value="mutS1"/>
    <property type="match status" value="1"/>
</dbReference>
<evidence type="ECO:0000256" key="1">
    <source>
        <dbReference type="ARBA" id="ARBA00006271"/>
    </source>
</evidence>
<dbReference type="SMART" id="SM00534">
    <property type="entry name" value="MUTSac"/>
    <property type="match status" value="1"/>
</dbReference>
<dbReference type="EMBL" id="CP031078">
    <property type="protein sequence ID" value="AYF02257.1"/>
    <property type="molecule type" value="Genomic_DNA"/>
</dbReference>
<protein>
    <recommendedName>
        <fullName evidence="2 9">DNA mismatch repair protein MutS</fullName>
    </recommendedName>
</protein>
<evidence type="ECO:0000256" key="4">
    <source>
        <dbReference type="ARBA" id="ARBA00022763"/>
    </source>
</evidence>
<dbReference type="GO" id="GO:0006298">
    <property type="term" value="P:mismatch repair"/>
    <property type="evidence" value="ECO:0007669"/>
    <property type="project" value="UniProtKB-UniRule"/>
</dbReference>
<dbReference type="GO" id="GO:0030983">
    <property type="term" value="F:mismatched DNA binding"/>
    <property type="evidence" value="ECO:0007669"/>
    <property type="project" value="InterPro"/>
</dbReference>
<organism evidence="12 13">
    <name type="scientific">Paracoccus yeei</name>
    <dbReference type="NCBI Taxonomy" id="147645"/>
    <lineage>
        <taxon>Bacteria</taxon>
        <taxon>Pseudomonadati</taxon>
        <taxon>Pseudomonadota</taxon>
        <taxon>Alphaproteobacteria</taxon>
        <taxon>Rhodobacterales</taxon>
        <taxon>Paracoccaceae</taxon>
        <taxon>Paracoccus</taxon>
    </lineage>
</organism>
<dbReference type="PIRSF" id="PIRSF037677">
    <property type="entry name" value="DNA_mis_repair_Msh6"/>
    <property type="match status" value="1"/>
</dbReference>
<evidence type="ECO:0000256" key="5">
    <source>
        <dbReference type="ARBA" id="ARBA00022840"/>
    </source>
</evidence>
<dbReference type="Pfam" id="PF00488">
    <property type="entry name" value="MutS_V"/>
    <property type="match status" value="1"/>
</dbReference>
<dbReference type="Proteomes" id="UP000272010">
    <property type="component" value="Chromosome"/>
</dbReference>
<dbReference type="Pfam" id="PF01624">
    <property type="entry name" value="MutS_I"/>
    <property type="match status" value="1"/>
</dbReference>
<dbReference type="InterPro" id="IPR017261">
    <property type="entry name" value="DNA_mismatch_repair_MutS/MSH"/>
</dbReference>
<dbReference type="Gene3D" id="3.40.1170.10">
    <property type="entry name" value="DNA repair protein MutS, domain I"/>
    <property type="match status" value="1"/>
</dbReference>
<dbReference type="PANTHER" id="PTHR11361">
    <property type="entry name" value="DNA MISMATCH REPAIR PROTEIN MUTS FAMILY MEMBER"/>
    <property type="match status" value="1"/>
</dbReference>
<evidence type="ECO:0000313" key="13">
    <source>
        <dbReference type="Proteomes" id="UP000272010"/>
    </source>
</evidence>
<dbReference type="PANTHER" id="PTHR11361:SF34">
    <property type="entry name" value="DNA MISMATCH REPAIR PROTEIN MSH1, MITOCHONDRIAL"/>
    <property type="match status" value="1"/>
</dbReference>
<dbReference type="SMART" id="SM00533">
    <property type="entry name" value="MUTSd"/>
    <property type="match status" value="1"/>
</dbReference>
<dbReference type="Pfam" id="PF05188">
    <property type="entry name" value="MutS_II"/>
    <property type="match status" value="1"/>
</dbReference>